<reference evidence="1" key="1">
    <citation type="submission" date="2021-01" db="EMBL/GenBank/DDBJ databases">
        <authorList>
            <person name="Corre E."/>
            <person name="Pelletier E."/>
            <person name="Niang G."/>
            <person name="Scheremetjew M."/>
            <person name="Finn R."/>
            <person name="Kale V."/>
            <person name="Holt S."/>
            <person name="Cochrane G."/>
            <person name="Meng A."/>
            <person name="Brown T."/>
            <person name="Cohen L."/>
        </authorList>
    </citation>
    <scope>NUCLEOTIDE SEQUENCE</scope>
    <source>
        <strain evidence="1">SM1012Den-03</strain>
    </source>
</reference>
<name>A0A7S2PAA2_9STRA</name>
<evidence type="ECO:0000313" key="1">
    <source>
        <dbReference type="EMBL" id="CAD9586665.1"/>
    </source>
</evidence>
<sequence>MAMFQMRLMGFSITPKLHGLECHLVHQMRTVPGGIAMLIEHWVEQYHQKAAEAEKLWAAHSYEIQAEFCACREQILNNPDTMKATAKIAESKRQVKRRRKESTVDKENRIKAGRVQVKQEVQAIMDSMALEEEAMNLDGNLGSS</sequence>
<dbReference type="EMBL" id="HBGZ01007595">
    <property type="protein sequence ID" value="CAD9586665.1"/>
    <property type="molecule type" value="Transcribed_RNA"/>
</dbReference>
<organism evidence="1">
    <name type="scientific">Skeletonema marinoi</name>
    <dbReference type="NCBI Taxonomy" id="267567"/>
    <lineage>
        <taxon>Eukaryota</taxon>
        <taxon>Sar</taxon>
        <taxon>Stramenopiles</taxon>
        <taxon>Ochrophyta</taxon>
        <taxon>Bacillariophyta</taxon>
        <taxon>Coscinodiscophyceae</taxon>
        <taxon>Thalassiosirophycidae</taxon>
        <taxon>Thalassiosirales</taxon>
        <taxon>Skeletonemataceae</taxon>
        <taxon>Skeletonema</taxon>
        <taxon>Skeletonema marinoi-dohrnii complex</taxon>
    </lineage>
</organism>
<protein>
    <submittedName>
        <fullName evidence="1">Uncharacterized protein</fullName>
    </submittedName>
</protein>
<dbReference type="AlphaFoldDB" id="A0A7S2PAA2"/>
<gene>
    <name evidence="1" type="ORF">SMAR0320_LOCUS5414</name>
</gene>
<accession>A0A7S2PAA2</accession>
<proteinExistence type="predicted"/>